<dbReference type="AlphaFoldDB" id="K6UM31"/>
<keyword evidence="2" id="KW-1185">Reference proteome</keyword>
<proteinExistence type="predicted"/>
<protein>
    <submittedName>
        <fullName evidence="1">Uncharacterized protein</fullName>
    </submittedName>
</protein>
<accession>K6UM31</accession>
<reference evidence="1 2" key="1">
    <citation type="journal article" date="2012" name="Nat. Genet.">
        <title>Plasmodium cynomolgi genome sequences provide insight into Plasmodium vivax and the monkey malaria clade.</title>
        <authorList>
            <person name="Tachibana S."/>
            <person name="Sullivan S.A."/>
            <person name="Kawai S."/>
            <person name="Nakamura S."/>
            <person name="Kim H.R."/>
            <person name="Goto N."/>
            <person name="Arisue N."/>
            <person name="Palacpac N.M.Q."/>
            <person name="Honma H."/>
            <person name="Yagi M."/>
            <person name="Tougan T."/>
            <person name="Katakai Y."/>
            <person name="Kaneko O."/>
            <person name="Mita T."/>
            <person name="Kita K."/>
            <person name="Yasutomi Y."/>
            <person name="Sutton P.L."/>
            <person name="Shakhbatyan R."/>
            <person name="Horii T."/>
            <person name="Yasunaga T."/>
            <person name="Barnwell J.W."/>
            <person name="Escalante A.A."/>
            <person name="Carlton J.M."/>
            <person name="Tanabe K."/>
        </authorList>
    </citation>
    <scope>NUCLEOTIDE SEQUENCE [LARGE SCALE GENOMIC DNA]</scope>
    <source>
        <strain evidence="1 2">B</strain>
    </source>
</reference>
<organism evidence="1 2">
    <name type="scientific">Plasmodium cynomolgi (strain B)</name>
    <dbReference type="NCBI Taxonomy" id="1120755"/>
    <lineage>
        <taxon>Eukaryota</taxon>
        <taxon>Sar</taxon>
        <taxon>Alveolata</taxon>
        <taxon>Apicomplexa</taxon>
        <taxon>Aconoidasida</taxon>
        <taxon>Haemosporida</taxon>
        <taxon>Plasmodiidae</taxon>
        <taxon>Plasmodium</taxon>
        <taxon>Plasmodium (Plasmodium)</taxon>
    </lineage>
</organism>
<dbReference type="OrthoDB" id="387709at2759"/>
<dbReference type="Proteomes" id="UP000006319">
    <property type="component" value="Chromosome 13"/>
</dbReference>
<dbReference type="VEuPathDB" id="PlasmoDB:PCYB_131220"/>
<dbReference type="GeneID" id="14694622"/>
<dbReference type="KEGG" id="pcy:PCYB_131220"/>
<evidence type="ECO:0000313" key="2">
    <source>
        <dbReference type="Proteomes" id="UP000006319"/>
    </source>
</evidence>
<gene>
    <name evidence="1" type="ORF">PCYB_131220</name>
</gene>
<dbReference type="EMBL" id="DF157105">
    <property type="protein sequence ID" value="GAB68248.1"/>
    <property type="molecule type" value="Genomic_DNA"/>
</dbReference>
<sequence length="70" mass="8239">MEQLSLIIIRLVIKLSEFSKMYILYRTNILCFTLLSVPILKAVNLNLLVEDFQMDVSIEQRRHVKKVYPG</sequence>
<dbReference type="RefSeq" id="XP_004224195.1">
    <property type="nucleotide sequence ID" value="XM_004224147.1"/>
</dbReference>
<evidence type="ECO:0000313" key="1">
    <source>
        <dbReference type="EMBL" id="GAB68248.1"/>
    </source>
</evidence>
<name>K6UM31_PLACD</name>